<dbReference type="PROSITE" id="PS00086">
    <property type="entry name" value="CYTOCHROME_P450"/>
    <property type="match status" value="1"/>
</dbReference>
<evidence type="ECO:0000256" key="6">
    <source>
        <dbReference type="ARBA" id="ARBA00023033"/>
    </source>
</evidence>
<dbReference type="GO" id="GO:0005506">
    <property type="term" value="F:iron ion binding"/>
    <property type="evidence" value="ECO:0007669"/>
    <property type="project" value="InterPro"/>
</dbReference>
<dbReference type="GO" id="GO:0016712">
    <property type="term" value="F:oxidoreductase activity, acting on paired donors, with incorporation or reduction of molecular oxygen, reduced flavin or flavoprotein as one donor, and incorporation of one atom of oxygen"/>
    <property type="evidence" value="ECO:0007669"/>
    <property type="project" value="TreeGrafter"/>
</dbReference>
<dbReference type="InterPro" id="IPR019819">
    <property type="entry name" value="Carboxylesterase_B_CS"/>
</dbReference>
<feature type="domain" description="Carboxylesterase type B" evidence="9">
    <location>
        <begin position="23"/>
        <end position="387"/>
    </location>
</feature>
<dbReference type="SUPFAM" id="SSF48264">
    <property type="entry name" value="Cytochrome P450"/>
    <property type="match status" value="1"/>
</dbReference>
<sequence>MLLSIIILSVPFIAISEAVQTENTTVILGIPYAKAPLRTLRFEDPQPLSESDIDAVHKHSTCPQFSRGKIDLNAGQSEDCLYISLFLPKLISKEKKVNILAFFHNHELQIEEFAKYVQPNLALAVVSFREGPFGFFRGQLNGIRDMQMAIRVLKEELMPKYTIGGRMTIIAEGDAASLLSQIGDMEESVQYDQAVFLNGNKYVERMNTRKELVERNSERLLRGVECDLPSPLQSLDCLRTKTIKELQEGLNTMTFEEVHGAPFQPLIQSRFKNAVPTIVSSQSTLQSEYTSVDEFDSSYSYADFKRFLAYLISENDFANAALLRRLALYEYVHARGEKTDNYFLFEQSRKMIADKQFYTKTFQYVMDLNPTENNVWLMEYPLQDAMIQCFFSAKHEFNEQFCLRFTQYIVRFSTEGHRPTERGCDVQNPTWPALKSEKRDYFLVLKEDGEVEWDFDYHRRAIAFWDDLFPVMSKIELAGKRENPFEEVPDLTAYEEEDDIQLWHTQEVPDLTEEKAPGYDAYLLWKRQYGNVYTYWLGELPIVAVTDYKLMVSTFVQDGETFAGRYNNEYFTNRFRYGNYGVVETDGEVWREQRRFTLHVLRNFGLGKNVMQEKILDEVSSIFQKIDQDIEHEHGKIDITSCLEVCVGSIINGLLLGYRFDTPERLEEFEYLRRIISDFLRMAVSPMSAIVIVSTRFVQHLPVFKDVYQELMSNRDLLFNFFEKQIEEHEKEIDYSSSHEPSDYVEAYLREIHKGNGEDSRSSFSRIQLVNVLLDLWVAGMETTINTIAWGIIYILHNPDVQDKMHAEFDRVIGSDRLITTKDKNELIYLAAVINVFPDPYQFKPERFINDKGELIRIEELIPFSLGKRQCLGESLARMELFLVMANLFNRYKISPEADDKLPSTEKRAGITVQPHPFTCVMRKRF</sequence>
<dbReference type="InterPro" id="IPR050182">
    <property type="entry name" value="Cytochrome_P450_fam2"/>
</dbReference>
<dbReference type="Pfam" id="PF00135">
    <property type="entry name" value="COesterase"/>
    <property type="match status" value="1"/>
</dbReference>
<organism evidence="10 11">
    <name type="scientific">Steinernema hermaphroditum</name>
    <dbReference type="NCBI Taxonomy" id="289476"/>
    <lineage>
        <taxon>Eukaryota</taxon>
        <taxon>Metazoa</taxon>
        <taxon>Ecdysozoa</taxon>
        <taxon>Nematoda</taxon>
        <taxon>Chromadorea</taxon>
        <taxon>Rhabditida</taxon>
        <taxon>Tylenchina</taxon>
        <taxon>Panagrolaimomorpha</taxon>
        <taxon>Strongyloidoidea</taxon>
        <taxon>Steinernematidae</taxon>
        <taxon>Steinernema</taxon>
    </lineage>
</organism>
<evidence type="ECO:0000256" key="4">
    <source>
        <dbReference type="ARBA" id="ARBA00023002"/>
    </source>
</evidence>
<dbReference type="InterPro" id="IPR001128">
    <property type="entry name" value="Cyt_P450"/>
</dbReference>
<dbReference type="InterPro" id="IPR036396">
    <property type="entry name" value="Cyt_P450_sf"/>
</dbReference>
<dbReference type="GO" id="GO:0005737">
    <property type="term" value="C:cytoplasm"/>
    <property type="evidence" value="ECO:0007669"/>
    <property type="project" value="TreeGrafter"/>
</dbReference>
<dbReference type="InterPro" id="IPR029058">
    <property type="entry name" value="AB_hydrolase_fold"/>
</dbReference>
<name>A0AA39GZN3_9BILA</name>
<accession>A0AA39GZN3</accession>
<dbReference type="FunFam" id="1.10.630.10:FF:000036">
    <property type="entry name" value="CYtochrome P450 family"/>
    <property type="match status" value="1"/>
</dbReference>
<dbReference type="EMBL" id="JAUCMV010000005">
    <property type="protein sequence ID" value="KAK0396071.1"/>
    <property type="molecule type" value="Genomic_DNA"/>
</dbReference>
<dbReference type="GO" id="GO:0006082">
    <property type="term" value="P:organic acid metabolic process"/>
    <property type="evidence" value="ECO:0007669"/>
    <property type="project" value="TreeGrafter"/>
</dbReference>
<dbReference type="PRINTS" id="PR00463">
    <property type="entry name" value="EP450I"/>
</dbReference>
<keyword evidence="8" id="KW-0732">Signal</keyword>
<dbReference type="Gene3D" id="1.10.630.10">
    <property type="entry name" value="Cytochrome P450"/>
    <property type="match status" value="2"/>
</dbReference>
<evidence type="ECO:0000313" key="10">
    <source>
        <dbReference type="EMBL" id="KAK0396071.1"/>
    </source>
</evidence>
<evidence type="ECO:0000256" key="8">
    <source>
        <dbReference type="SAM" id="SignalP"/>
    </source>
</evidence>
<protein>
    <recommendedName>
        <fullName evidence="9">Carboxylesterase type B domain-containing protein</fullName>
    </recommendedName>
</protein>
<dbReference type="InterPro" id="IPR017972">
    <property type="entry name" value="Cyt_P450_CS"/>
</dbReference>
<dbReference type="PRINTS" id="PR00385">
    <property type="entry name" value="P450"/>
</dbReference>
<feature type="signal peptide" evidence="8">
    <location>
        <begin position="1"/>
        <end position="18"/>
    </location>
</feature>
<dbReference type="CDD" id="cd20617">
    <property type="entry name" value="CYP1_2-like"/>
    <property type="match status" value="1"/>
</dbReference>
<evidence type="ECO:0000256" key="1">
    <source>
        <dbReference type="ARBA" id="ARBA00001971"/>
    </source>
</evidence>
<evidence type="ECO:0000256" key="7">
    <source>
        <dbReference type="PIRSR" id="PIRSR602401-1"/>
    </source>
</evidence>
<dbReference type="Proteomes" id="UP001175271">
    <property type="component" value="Unassembled WGS sequence"/>
</dbReference>
<gene>
    <name evidence="10" type="ORF">QR680_001553</name>
</gene>
<dbReference type="GO" id="GO:0020037">
    <property type="term" value="F:heme binding"/>
    <property type="evidence" value="ECO:0007669"/>
    <property type="project" value="InterPro"/>
</dbReference>
<keyword evidence="4" id="KW-0560">Oxidoreductase</keyword>
<evidence type="ECO:0000313" key="11">
    <source>
        <dbReference type="Proteomes" id="UP001175271"/>
    </source>
</evidence>
<dbReference type="PANTHER" id="PTHR24300:SF375">
    <property type="entry name" value="CYTOCHROME P450 FAMILY"/>
    <property type="match status" value="1"/>
</dbReference>
<dbReference type="InterPro" id="IPR002018">
    <property type="entry name" value="CarbesteraseB"/>
</dbReference>
<comment type="caution">
    <text evidence="10">The sequence shown here is derived from an EMBL/GenBank/DDBJ whole genome shotgun (WGS) entry which is preliminary data.</text>
</comment>
<dbReference type="Pfam" id="PF00067">
    <property type="entry name" value="p450"/>
    <property type="match status" value="1"/>
</dbReference>
<feature type="binding site" description="axial binding residue" evidence="7">
    <location>
        <position position="871"/>
    </location>
    <ligand>
        <name>heme</name>
        <dbReference type="ChEBI" id="CHEBI:30413"/>
    </ligand>
    <ligandPart>
        <name>Fe</name>
        <dbReference type="ChEBI" id="CHEBI:18248"/>
    </ligandPart>
</feature>
<keyword evidence="11" id="KW-1185">Reference proteome</keyword>
<dbReference type="AlphaFoldDB" id="A0AA39GZN3"/>
<dbReference type="Gene3D" id="3.40.50.1820">
    <property type="entry name" value="alpha/beta hydrolase"/>
    <property type="match status" value="1"/>
</dbReference>
<keyword evidence="5 7" id="KW-0408">Iron</keyword>
<dbReference type="GO" id="GO:0006805">
    <property type="term" value="P:xenobiotic metabolic process"/>
    <property type="evidence" value="ECO:0007669"/>
    <property type="project" value="TreeGrafter"/>
</dbReference>
<feature type="chain" id="PRO_5041291835" description="Carboxylesterase type B domain-containing protein" evidence="8">
    <location>
        <begin position="19"/>
        <end position="926"/>
    </location>
</feature>
<evidence type="ECO:0000256" key="2">
    <source>
        <dbReference type="ARBA" id="ARBA00010617"/>
    </source>
</evidence>
<comment type="similarity">
    <text evidence="2">Belongs to the cytochrome P450 family.</text>
</comment>
<dbReference type="InterPro" id="IPR002401">
    <property type="entry name" value="Cyt_P450_E_grp-I"/>
</dbReference>
<keyword evidence="6" id="KW-0503">Monooxygenase</keyword>
<reference evidence="10" key="1">
    <citation type="submission" date="2023-06" db="EMBL/GenBank/DDBJ databases">
        <title>Genomic analysis of the entomopathogenic nematode Steinernema hermaphroditum.</title>
        <authorList>
            <person name="Schwarz E.M."/>
            <person name="Heppert J.K."/>
            <person name="Baniya A."/>
            <person name="Schwartz H.T."/>
            <person name="Tan C.-H."/>
            <person name="Antoshechkin I."/>
            <person name="Sternberg P.W."/>
            <person name="Goodrich-Blair H."/>
            <person name="Dillman A.R."/>
        </authorList>
    </citation>
    <scope>NUCLEOTIDE SEQUENCE</scope>
    <source>
        <strain evidence="10">PS9179</strain>
        <tissue evidence="10">Whole animal</tissue>
    </source>
</reference>
<comment type="cofactor">
    <cofactor evidence="1 7">
        <name>heme</name>
        <dbReference type="ChEBI" id="CHEBI:30413"/>
    </cofactor>
</comment>
<proteinExistence type="inferred from homology"/>
<keyword evidence="3 7" id="KW-0479">Metal-binding</keyword>
<evidence type="ECO:0000256" key="3">
    <source>
        <dbReference type="ARBA" id="ARBA00022723"/>
    </source>
</evidence>
<dbReference type="PANTHER" id="PTHR24300">
    <property type="entry name" value="CYTOCHROME P450 508A4-RELATED"/>
    <property type="match status" value="1"/>
</dbReference>
<evidence type="ECO:0000259" key="9">
    <source>
        <dbReference type="Pfam" id="PF00135"/>
    </source>
</evidence>
<evidence type="ECO:0000256" key="5">
    <source>
        <dbReference type="ARBA" id="ARBA00023004"/>
    </source>
</evidence>
<dbReference type="PROSITE" id="PS00941">
    <property type="entry name" value="CARBOXYLESTERASE_B_2"/>
    <property type="match status" value="1"/>
</dbReference>
<keyword evidence="7" id="KW-0349">Heme</keyword>
<dbReference type="SUPFAM" id="SSF53474">
    <property type="entry name" value="alpha/beta-Hydrolases"/>
    <property type="match status" value="1"/>
</dbReference>